<reference evidence="2 3" key="1">
    <citation type="submission" date="2017-05" db="EMBL/GenBank/DDBJ databases">
        <authorList>
            <person name="Varghese N."/>
            <person name="Submissions S."/>
        </authorList>
    </citation>
    <scope>NUCLEOTIDE SEQUENCE [LARGE SCALE GENOMIC DNA]</scope>
    <source>
        <strain evidence="2 3">DSM 27040</strain>
    </source>
</reference>
<sequence>MKFTFIKTAPHRTFNHNPIYYDPAKEEREKRNKRIRSELGQEIENDKESIEDRVRGQMRRKIKGNFDVARKEKKRSNIRLAIILLGLIVAFYYLLMSSAEWILKYM</sequence>
<name>A0A521EU60_SACCC</name>
<dbReference type="AlphaFoldDB" id="A0A521EU60"/>
<dbReference type="OrthoDB" id="1123283at2"/>
<proteinExistence type="predicted"/>
<evidence type="ECO:0000313" key="2">
    <source>
        <dbReference type="EMBL" id="SMO87444.1"/>
    </source>
</evidence>
<dbReference type="EMBL" id="FXTB01000011">
    <property type="protein sequence ID" value="SMO87444.1"/>
    <property type="molecule type" value="Genomic_DNA"/>
</dbReference>
<gene>
    <name evidence="2" type="ORF">SAMN06265379_11147</name>
</gene>
<feature type="transmembrane region" description="Helical" evidence="1">
    <location>
        <begin position="80"/>
        <end position="103"/>
    </location>
</feature>
<keyword evidence="1" id="KW-1133">Transmembrane helix</keyword>
<keyword evidence="1" id="KW-0812">Transmembrane</keyword>
<protein>
    <submittedName>
        <fullName evidence="2">Uncharacterized protein</fullName>
    </submittedName>
</protein>
<accession>A0A521EU60</accession>
<organism evidence="2 3">
    <name type="scientific">Saccharicrinis carchari</name>
    <dbReference type="NCBI Taxonomy" id="1168039"/>
    <lineage>
        <taxon>Bacteria</taxon>
        <taxon>Pseudomonadati</taxon>
        <taxon>Bacteroidota</taxon>
        <taxon>Bacteroidia</taxon>
        <taxon>Marinilabiliales</taxon>
        <taxon>Marinilabiliaceae</taxon>
        <taxon>Saccharicrinis</taxon>
    </lineage>
</organism>
<keyword evidence="3" id="KW-1185">Reference proteome</keyword>
<dbReference type="Proteomes" id="UP000319040">
    <property type="component" value="Unassembled WGS sequence"/>
</dbReference>
<keyword evidence="1" id="KW-0472">Membrane</keyword>
<dbReference type="RefSeq" id="WP_142534494.1">
    <property type="nucleotide sequence ID" value="NZ_FXTB01000011.1"/>
</dbReference>
<evidence type="ECO:0000256" key="1">
    <source>
        <dbReference type="SAM" id="Phobius"/>
    </source>
</evidence>
<evidence type="ECO:0000313" key="3">
    <source>
        <dbReference type="Proteomes" id="UP000319040"/>
    </source>
</evidence>